<evidence type="ECO:0000256" key="4">
    <source>
        <dbReference type="ARBA" id="ARBA00023239"/>
    </source>
</evidence>
<dbReference type="PANTHER" id="PTHR33337">
    <property type="entry name" value="GFA DOMAIN-CONTAINING PROTEIN"/>
    <property type="match status" value="1"/>
</dbReference>
<name>A0ABU5E2A4_9PROT</name>
<comment type="similarity">
    <text evidence="1">Belongs to the Gfa family.</text>
</comment>
<dbReference type="Proteomes" id="UP001271769">
    <property type="component" value="Unassembled WGS sequence"/>
</dbReference>
<sequence>MVRTMRHLTGQCLCGTLRYRFDPTGAVTDYCHCKMCQRWSGAPVTAWAQVPADQFEITLGQSKAFRSSPRGVRHFCPDCGAAVFMSDPEGNSIGIMLGTVDDPSSLAPTGHGWTTDQISWLKIDDHLPRWERDAPYDR</sequence>
<dbReference type="Gene3D" id="3.90.1590.10">
    <property type="entry name" value="glutathione-dependent formaldehyde- activating enzyme (gfa)"/>
    <property type="match status" value="1"/>
</dbReference>
<comment type="caution">
    <text evidence="6">The sequence shown here is derived from an EMBL/GenBank/DDBJ whole genome shotgun (WGS) entry which is preliminary data.</text>
</comment>
<keyword evidence="2" id="KW-0479">Metal-binding</keyword>
<evidence type="ECO:0000256" key="3">
    <source>
        <dbReference type="ARBA" id="ARBA00022833"/>
    </source>
</evidence>
<evidence type="ECO:0000259" key="5">
    <source>
        <dbReference type="PROSITE" id="PS51891"/>
    </source>
</evidence>
<dbReference type="PANTHER" id="PTHR33337:SF40">
    <property type="entry name" value="CENP-V_GFA DOMAIN-CONTAINING PROTEIN-RELATED"/>
    <property type="match status" value="1"/>
</dbReference>
<dbReference type="InterPro" id="IPR006913">
    <property type="entry name" value="CENP-V/GFA"/>
</dbReference>
<evidence type="ECO:0000256" key="1">
    <source>
        <dbReference type="ARBA" id="ARBA00005495"/>
    </source>
</evidence>
<protein>
    <submittedName>
        <fullName evidence="6">GFA family protein</fullName>
    </submittedName>
</protein>
<evidence type="ECO:0000313" key="6">
    <source>
        <dbReference type="EMBL" id="MDY0872956.1"/>
    </source>
</evidence>
<dbReference type="EMBL" id="JAXCLX010000002">
    <property type="protein sequence ID" value="MDY0872956.1"/>
    <property type="molecule type" value="Genomic_DNA"/>
</dbReference>
<dbReference type="InterPro" id="IPR011057">
    <property type="entry name" value="Mss4-like_sf"/>
</dbReference>
<keyword evidence="4" id="KW-0456">Lyase</keyword>
<keyword evidence="7" id="KW-1185">Reference proteome</keyword>
<feature type="domain" description="CENP-V/GFA" evidence="5">
    <location>
        <begin position="8"/>
        <end position="114"/>
    </location>
</feature>
<evidence type="ECO:0000256" key="2">
    <source>
        <dbReference type="ARBA" id="ARBA00022723"/>
    </source>
</evidence>
<dbReference type="Pfam" id="PF04828">
    <property type="entry name" value="GFA"/>
    <property type="match status" value="1"/>
</dbReference>
<organism evidence="6 7">
    <name type="scientific">Dongia rigui</name>
    <dbReference type="NCBI Taxonomy" id="940149"/>
    <lineage>
        <taxon>Bacteria</taxon>
        <taxon>Pseudomonadati</taxon>
        <taxon>Pseudomonadota</taxon>
        <taxon>Alphaproteobacteria</taxon>
        <taxon>Rhodospirillales</taxon>
        <taxon>Dongiaceae</taxon>
        <taxon>Dongia</taxon>
    </lineage>
</organism>
<keyword evidence="3" id="KW-0862">Zinc</keyword>
<proteinExistence type="inferred from homology"/>
<reference evidence="6 7" key="1">
    <citation type="journal article" date="2013" name="Antonie Van Leeuwenhoek">
        <title>Dongia rigui sp. nov., isolated from freshwater of a large wetland in Korea.</title>
        <authorList>
            <person name="Baik K.S."/>
            <person name="Hwang Y.M."/>
            <person name="Choi J.S."/>
            <person name="Kwon J."/>
            <person name="Seong C.N."/>
        </authorList>
    </citation>
    <scope>NUCLEOTIDE SEQUENCE [LARGE SCALE GENOMIC DNA]</scope>
    <source>
        <strain evidence="6 7">04SU4-P</strain>
    </source>
</reference>
<dbReference type="PROSITE" id="PS51891">
    <property type="entry name" value="CENP_V_GFA"/>
    <property type="match status" value="1"/>
</dbReference>
<gene>
    <name evidence="6" type="ORF">SMD31_13520</name>
</gene>
<dbReference type="SUPFAM" id="SSF51316">
    <property type="entry name" value="Mss4-like"/>
    <property type="match status" value="1"/>
</dbReference>
<accession>A0ABU5E2A4</accession>
<evidence type="ECO:0000313" key="7">
    <source>
        <dbReference type="Proteomes" id="UP001271769"/>
    </source>
</evidence>